<dbReference type="InterPro" id="IPR003660">
    <property type="entry name" value="HAMP_dom"/>
</dbReference>
<dbReference type="InterPro" id="IPR004358">
    <property type="entry name" value="Sig_transdc_His_kin-like_C"/>
</dbReference>
<dbReference type="InterPro" id="IPR005467">
    <property type="entry name" value="His_kinase_dom"/>
</dbReference>
<dbReference type="SUPFAM" id="SSF158472">
    <property type="entry name" value="HAMP domain-like"/>
    <property type="match status" value="1"/>
</dbReference>
<protein>
    <recommendedName>
        <fullName evidence="11">Sensory/regulatory protein RpfC</fullName>
        <ecNumber evidence="3">2.7.13.3</ecNumber>
    </recommendedName>
</protein>
<dbReference type="CDD" id="cd16922">
    <property type="entry name" value="HATPase_EvgS-ArcB-TorS-like"/>
    <property type="match status" value="1"/>
</dbReference>
<dbReference type="GO" id="GO:0009927">
    <property type="term" value="F:histidine phosphotransfer kinase activity"/>
    <property type="evidence" value="ECO:0007669"/>
    <property type="project" value="TreeGrafter"/>
</dbReference>
<evidence type="ECO:0000313" key="18">
    <source>
        <dbReference type="Proteomes" id="UP000242815"/>
    </source>
</evidence>
<dbReference type="RefSeq" id="WP_090538507.1">
    <property type="nucleotide sequence ID" value="NZ_FOYD01000004.1"/>
</dbReference>
<dbReference type="PROSITE" id="PS50885">
    <property type="entry name" value="HAMP"/>
    <property type="match status" value="1"/>
</dbReference>
<dbReference type="OrthoDB" id="9797243at2"/>
<evidence type="ECO:0000256" key="7">
    <source>
        <dbReference type="ARBA" id="ARBA00022777"/>
    </source>
</evidence>
<name>A0A1I6BIF4_9GAMM</name>
<feature type="modified residue" description="4-aspartylphosphate" evidence="12">
    <location>
        <position position="561"/>
    </location>
</feature>
<dbReference type="SUPFAM" id="SSF47384">
    <property type="entry name" value="Homodimeric domain of signal transducing histidine kinase"/>
    <property type="match status" value="1"/>
</dbReference>
<comment type="catalytic activity">
    <reaction evidence="1">
        <text>ATP + protein L-histidine = ADP + protein N-phospho-L-histidine.</text>
        <dbReference type="EC" id="2.7.13.3"/>
    </reaction>
</comment>
<dbReference type="Proteomes" id="UP000242815">
    <property type="component" value="Unassembled WGS sequence"/>
</dbReference>
<proteinExistence type="predicted"/>
<dbReference type="Gene3D" id="6.10.340.10">
    <property type="match status" value="1"/>
</dbReference>
<evidence type="ECO:0000256" key="5">
    <source>
        <dbReference type="ARBA" id="ARBA00022679"/>
    </source>
</evidence>
<feature type="transmembrane region" description="Helical" evidence="13">
    <location>
        <begin position="12"/>
        <end position="35"/>
    </location>
</feature>
<evidence type="ECO:0000256" key="8">
    <source>
        <dbReference type="ARBA" id="ARBA00022840"/>
    </source>
</evidence>
<keyword evidence="5" id="KW-0808">Transferase</keyword>
<evidence type="ECO:0000256" key="6">
    <source>
        <dbReference type="ARBA" id="ARBA00022741"/>
    </source>
</evidence>
<keyword evidence="9" id="KW-0902">Two-component regulatory system</keyword>
<dbReference type="GO" id="GO:0000155">
    <property type="term" value="F:phosphorelay sensor kinase activity"/>
    <property type="evidence" value="ECO:0007669"/>
    <property type="project" value="InterPro"/>
</dbReference>
<evidence type="ECO:0000256" key="9">
    <source>
        <dbReference type="ARBA" id="ARBA00023012"/>
    </source>
</evidence>
<evidence type="ECO:0000313" key="17">
    <source>
        <dbReference type="EMBL" id="SFQ80557.1"/>
    </source>
</evidence>
<dbReference type="Pfam" id="PF09984">
    <property type="entry name" value="sCache_4"/>
    <property type="match status" value="1"/>
</dbReference>
<dbReference type="SMART" id="SM00448">
    <property type="entry name" value="REC"/>
    <property type="match status" value="1"/>
</dbReference>
<dbReference type="Pfam" id="PF00072">
    <property type="entry name" value="Response_reg"/>
    <property type="match status" value="1"/>
</dbReference>
<dbReference type="FunFam" id="1.10.287.130:FF:000002">
    <property type="entry name" value="Two-component osmosensing histidine kinase"/>
    <property type="match status" value="1"/>
</dbReference>
<accession>A0A1I6BIF4</accession>
<keyword evidence="13" id="KW-0812">Transmembrane</keyword>
<dbReference type="SMART" id="SM00387">
    <property type="entry name" value="HATPase_c"/>
    <property type="match status" value="1"/>
</dbReference>
<sequence>MNFLQRGGIQRRLILITLIPAALLGVLLVTFFTHVRLDALDQEMQTTGQLIADQLAPATEYAVLTGNLALLENLVASSLSIANVQRIEVFDQHGQSLAMLHQGDLDERHLRTFTAEIRRQQVPVYYDLFLLNSDSVTTAPQQVGSVAVSLSYQHFIERQRGILMRSLLFSAVALLAALLLSTRLARALARPLVDMRNAVRALQEGHLDTRLQVREDSEIGELMSNLNHLAATLQAAEARQSETVTQLVSAREQAEQASRAKSDFLAMMSHELRTPLNGVMGMLQLLDTTELSGEQREYVSVASESTDHLLKIINDILDLSRIERDAFELEHIRFELARLLLRTTQAFDYAAGQRGLTLSLDIEGTPEAPVVIGDPTRLRQVLVNLLGNALKFTEQGSVCLRARWQSTEERRLQLVCEVMDTGIGIDSARLEQMFDAFQQEDSSTSRRFGGTGLGLAIARNLAHKMGGHLRASSQPGVGSCFTLSIPLELAAEAGVAGNDGEPVIPAAALPVLLVEDNPVNQMVMEGMLRNLHWPVVMVSEGQQALQLLQEQRQQFSLILMDLQLPDVDGDEVYLRYVEHCRQLGLRPLPCVAVTASTSAEARQRAEQAGMQGFLAKPVTRKALQQVLARFDGSESQHQSD</sequence>
<reference evidence="17 18" key="1">
    <citation type="submission" date="2016-10" db="EMBL/GenBank/DDBJ databases">
        <authorList>
            <person name="de Groot N.N."/>
        </authorList>
    </citation>
    <scope>NUCLEOTIDE SEQUENCE [LARGE SCALE GENOMIC DNA]</scope>
    <source>
        <strain evidence="17 18">JCM 18415</strain>
    </source>
</reference>
<evidence type="ECO:0000259" key="16">
    <source>
        <dbReference type="PROSITE" id="PS50885"/>
    </source>
</evidence>
<organism evidence="17 18">
    <name type="scientific">Halopseudomonas formosensis</name>
    <dbReference type="NCBI Taxonomy" id="1002526"/>
    <lineage>
        <taxon>Bacteria</taxon>
        <taxon>Pseudomonadati</taxon>
        <taxon>Pseudomonadota</taxon>
        <taxon>Gammaproteobacteria</taxon>
        <taxon>Pseudomonadales</taxon>
        <taxon>Pseudomonadaceae</taxon>
        <taxon>Halopseudomonas</taxon>
    </lineage>
</organism>
<keyword evidence="6" id="KW-0547">Nucleotide-binding</keyword>
<dbReference type="SUPFAM" id="SSF52172">
    <property type="entry name" value="CheY-like"/>
    <property type="match status" value="1"/>
</dbReference>
<dbReference type="Pfam" id="PF02518">
    <property type="entry name" value="HATPase_c"/>
    <property type="match status" value="1"/>
</dbReference>
<dbReference type="Pfam" id="PF00512">
    <property type="entry name" value="HisKA"/>
    <property type="match status" value="1"/>
</dbReference>
<dbReference type="SUPFAM" id="SSF55874">
    <property type="entry name" value="ATPase domain of HSP90 chaperone/DNA topoisomerase II/histidine kinase"/>
    <property type="match status" value="1"/>
</dbReference>
<dbReference type="CDD" id="cd06225">
    <property type="entry name" value="HAMP"/>
    <property type="match status" value="1"/>
</dbReference>
<evidence type="ECO:0000256" key="4">
    <source>
        <dbReference type="ARBA" id="ARBA00022553"/>
    </source>
</evidence>
<feature type="domain" description="Histidine kinase" evidence="14">
    <location>
        <begin position="267"/>
        <end position="489"/>
    </location>
</feature>
<dbReference type="PANTHER" id="PTHR43047">
    <property type="entry name" value="TWO-COMPONENT HISTIDINE PROTEIN KINASE"/>
    <property type="match status" value="1"/>
</dbReference>
<dbReference type="CDD" id="cd00082">
    <property type="entry name" value="HisKA"/>
    <property type="match status" value="1"/>
</dbReference>
<evidence type="ECO:0000256" key="10">
    <source>
        <dbReference type="ARBA" id="ARBA00064003"/>
    </source>
</evidence>
<dbReference type="CDD" id="cd17546">
    <property type="entry name" value="REC_hyHK_CKI1_RcsC-like"/>
    <property type="match status" value="1"/>
</dbReference>
<dbReference type="PANTHER" id="PTHR43047:SF71">
    <property type="entry name" value="HISTIDINE KINASE CONTAINING CHEY-HOMOLOGOUS RECEIVER DOMAIN-RELATED"/>
    <property type="match status" value="1"/>
</dbReference>
<gene>
    <name evidence="17" type="ORF">SAMN05216578_10483</name>
</gene>
<dbReference type="Pfam" id="PF00672">
    <property type="entry name" value="HAMP"/>
    <property type="match status" value="1"/>
</dbReference>
<dbReference type="InterPro" id="IPR001789">
    <property type="entry name" value="Sig_transdc_resp-reg_receiver"/>
</dbReference>
<dbReference type="Gene3D" id="3.40.50.2300">
    <property type="match status" value="1"/>
</dbReference>
<evidence type="ECO:0000256" key="13">
    <source>
        <dbReference type="SAM" id="Phobius"/>
    </source>
</evidence>
<dbReference type="EMBL" id="FOYD01000004">
    <property type="protein sequence ID" value="SFQ80557.1"/>
    <property type="molecule type" value="Genomic_DNA"/>
</dbReference>
<dbReference type="InterPro" id="IPR036097">
    <property type="entry name" value="HisK_dim/P_sf"/>
</dbReference>
<evidence type="ECO:0000256" key="2">
    <source>
        <dbReference type="ARBA" id="ARBA00004370"/>
    </source>
</evidence>
<dbReference type="Gene3D" id="1.10.287.130">
    <property type="match status" value="1"/>
</dbReference>
<evidence type="ECO:0000256" key="12">
    <source>
        <dbReference type="PROSITE-ProRule" id="PRU00169"/>
    </source>
</evidence>
<comment type="subcellular location">
    <subcellularLocation>
        <location evidence="2">Membrane</location>
    </subcellularLocation>
</comment>
<dbReference type="PROSITE" id="PS50110">
    <property type="entry name" value="RESPONSE_REGULATORY"/>
    <property type="match status" value="1"/>
</dbReference>
<dbReference type="EC" id="2.7.13.3" evidence="3"/>
<feature type="domain" description="HAMP" evidence="16">
    <location>
        <begin position="186"/>
        <end position="238"/>
    </location>
</feature>
<evidence type="ECO:0000259" key="15">
    <source>
        <dbReference type="PROSITE" id="PS50110"/>
    </source>
</evidence>
<dbReference type="STRING" id="1002526.SAMN05216578_10483"/>
<dbReference type="PRINTS" id="PR00344">
    <property type="entry name" value="BCTRLSENSOR"/>
</dbReference>
<dbReference type="AlphaFoldDB" id="A0A1I6BIF4"/>
<dbReference type="InterPro" id="IPR036890">
    <property type="entry name" value="HATPase_C_sf"/>
</dbReference>
<dbReference type="Gene3D" id="3.30.565.10">
    <property type="entry name" value="Histidine kinase-like ATPase, C-terminal domain"/>
    <property type="match status" value="1"/>
</dbReference>
<dbReference type="GO" id="GO:0005886">
    <property type="term" value="C:plasma membrane"/>
    <property type="evidence" value="ECO:0007669"/>
    <property type="project" value="TreeGrafter"/>
</dbReference>
<dbReference type="GO" id="GO:0005524">
    <property type="term" value="F:ATP binding"/>
    <property type="evidence" value="ECO:0007669"/>
    <property type="project" value="UniProtKB-KW"/>
</dbReference>
<dbReference type="PROSITE" id="PS50109">
    <property type="entry name" value="HIS_KIN"/>
    <property type="match status" value="1"/>
</dbReference>
<dbReference type="InterPro" id="IPR019247">
    <property type="entry name" value="Histidine_kinase_BarA_N"/>
</dbReference>
<keyword evidence="7 17" id="KW-0418">Kinase</keyword>
<evidence type="ECO:0000256" key="3">
    <source>
        <dbReference type="ARBA" id="ARBA00012438"/>
    </source>
</evidence>
<dbReference type="InterPro" id="IPR011006">
    <property type="entry name" value="CheY-like_superfamily"/>
</dbReference>
<keyword evidence="4 12" id="KW-0597">Phosphoprotein</keyword>
<keyword evidence="13" id="KW-1133">Transmembrane helix</keyword>
<dbReference type="SMART" id="SM00304">
    <property type="entry name" value="HAMP"/>
    <property type="match status" value="1"/>
</dbReference>
<keyword evidence="8" id="KW-0067">ATP-binding</keyword>
<evidence type="ECO:0000256" key="11">
    <source>
        <dbReference type="ARBA" id="ARBA00068150"/>
    </source>
</evidence>
<keyword evidence="13" id="KW-0472">Membrane</keyword>
<feature type="domain" description="Response regulatory" evidence="15">
    <location>
        <begin position="510"/>
        <end position="631"/>
    </location>
</feature>
<comment type="subunit">
    <text evidence="10">At low DSF concentrations, interacts with RpfF.</text>
</comment>
<dbReference type="SMART" id="SM00388">
    <property type="entry name" value="HisKA"/>
    <property type="match status" value="1"/>
</dbReference>
<evidence type="ECO:0000259" key="14">
    <source>
        <dbReference type="PROSITE" id="PS50109"/>
    </source>
</evidence>
<dbReference type="InterPro" id="IPR003661">
    <property type="entry name" value="HisK_dim/P_dom"/>
</dbReference>
<evidence type="ECO:0000256" key="1">
    <source>
        <dbReference type="ARBA" id="ARBA00000085"/>
    </source>
</evidence>
<dbReference type="InterPro" id="IPR003594">
    <property type="entry name" value="HATPase_dom"/>
</dbReference>
<dbReference type="FunFam" id="3.30.565.10:FF:000010">
    <property type="entry name" value="Sensor histidine kinase RcsC"/>
    <property type="match status" value="1"/>
</dbReference>